<keyword evidence="1" id="KW-1133">Transmembrane helix</keyword>
<dbReference type="AlphaFoldDB" id="A0A0A0J5N6"/>
<feature type="transmembrane region" description="Helical" evidence="1">
    <location>
        <begin position="12"/>
        <end position="31"/>
    </location>
</feature>
<dbReference type="Pfam" id="PF11391">
    <property type="entry name" value="DUF2798"/>
    <property type="match status" value="1"/>
</dbReference>
<evidence type="ECO:0000313" key="3">
    <source>
        <dbReference type="Proteomes" id="UP000030002"/>
    </source>
</evidence>
<evidence type="ECO:0000313" key="2">
    <source>
        <dbReference type="EMBL" id="KGN32059.1"/>
    </source>
</evidence>
<protein>
    <recommendedName>
        <fullName evidence="4">DUF2798 domain-containing protein</fullName>
    </recommendedName>
</protein>
<dbReference type="EMBL" id="AVPJ01000008">
    <property type="protein sequence ID" value="KGN32059.1"/>
    <property type="molecule type" value="Genomic_DNA"/>
</dbReference>
<keyword evidence="1" id="KW-0472">Membrane</keyword>
<dbReference type="Proteomes" id="UP000030002">
    <property type="component" value="Unassembled WGS sequence"/>
</dbReference>
<accession>A0A0A0J5N6</accession>
<evidence type="ECO:0008006" key="4">
    <source>
        <dbReference type="Google" id="ProtNLM"/>
    </source>
</evidence>
<dbReference type="RefSeq" id="WP_035916531.1">
    <property type="nucleotide sequence ID" value="NZ_AVPJ01000008.1"/>
</dbReference>
<comment type="caution">
    <text evidence="2">The sequence shown here is derived from an EMBL/GenBank/DDBJ whole genome shotgun (WGS) entry which is preliminary data.</text>
</comment>
<gene>
    <name evidence="2" type="ORF">N802_10675</name>
</gene>
<evidence type="ECO:0000256" key="1">
    <source>
        <dbReference type="SAM" id="Phobius"/>
    </source>
</evidence>
<dbReference type="OrthoDB" id="8481133at2"/>
<proteinExistence type="predicted"/>
<dbReference type="InterPro" id="IPR021529">
    <property type="entry name" value="DUF2798"/>
</dbReference>
<keyword evidence="3" id="KW-1185">Reference proteome</keyword>
<dbReference type="eggNOG" id="ENOG50338WN">
    <property type="taxonomic scope" value="Bacteria"/>
</dbReference>
<feature type="transmembrane region" description="Helical" evidence="1">
    <location>
        <begin position="43"/>
        <end position="61"/>
    </location>
</feature>
<name>A0A0A0J5N6_9MICO</name>
<reference evidence="2 3" key="1">
    <citation type="submission" date="2013-08" db="EMBL/GenBank/DDBJ databases">
        <title>The genome sequence of Knoellia sinensis.</title>
        <authorList>
            <person name="Zhu W."/>
            <person name="Wang G."/>
        </authorList>
    </citation>
    <scope>NUCLEOTIDE SEQUENCE [LARGE SCALE GENOMIC DNA]</scope>
    <source>
        <strain evidence="2 3">KCTC 19936</strain>
    </source>
</reference>
<keyword evidence="1" id="KW-0812">Transmembrane</keyword>
<sequence>MDKKSALISQVIMTFIMAATMSGTMGLIFAGPSMEWLAAWPRQLIIAWPIAFALTMIAWPVSMKLTGAILRPRERTPRPANAD</sequence>
<organism evidence="2 3">
    <name type="scientific">Knoellia sinensis KCTC 19936</name>
    <dbReference type="NCBI Taxonomy" id="1385520"/>
    <lineage>
        <taxon>Bacteria</taxon>
        <taxon>Bacillati</taxon>
        <taxon>Actinomycetota</taxon>
        <taxon>Actinomycetes</taxon>
        <taxon>Micrococcales</taxon>
        <taxon>Intrasporangiaceae</taxon>
        <taxon>Knoellia</taxon>
    </lineage>
</organism>